<evidence type="ECO:0000313" key="1">
    <source>
        <dbReference type="EMBL" id="MCW7552472.1"/>
    </source>
</evidence>
<comment type="caution">
    <text evidence="1">The sequence shown here is derived from an EMBL/GenBank/DDBJ whole genome shotgun (WGS) entry which is preliminary data.</text>
</comment>
<dbReference type="EMBL" id="JAPFCC010000001">
    <property type="protein sequence ID" value="MCW7552472.1"/>
    <property type="molecule type" value="Genomic_DNA"/>
</dbReference>
<dbReference type="RefSeq" id="WP_262567431.1">
    <property type="nucleotide sequence ID" value="NZ_JAPFCC010000001.1"/>
</dbReference>
<gene>
    <name evidence="1" type="ORF">NX722_07400</name>
</gene>
<name>A0ABT3MSW3_9GAMM</name>
<sequence>MKLSNYAFLMIGAGYNPAQLSILESEAFSTTVICVEDIDMACSEAKKLVSQGVQLIELCGAFKEGMVDAVIDAVGGKIPVGNMSMRDSERAKLMELLQS</sequence>
<keyword evidence="2" id="KW-1185">Reference proteome</keyword>
<organism evidence="1 2">
    <name type="scientific">Endozoicomonas gorgoniicola</name>
    <dbReference type="NCBI Taxonomy" id="1234144"/>
    <lineage>
        <taxon>Bacteria</taxon>
        <taxon>Pseudomonadati</taxon>
        <taxon>Pseudomonadota</taxon>
        <taxon>Gammaproteobacteria</taxon>
        <taxon>Oceanospirillales</taxon>
        <taxon>Endozoicomonadaceae</taxon>
        <taxon>Endozoicomonas</taxon>
    </lineage>
</organism>
<dbReference type="Pfam" id="PF20116">
    <property type="entry name" value="DUF6506"/>
    <property type="match status" value="1"/>
</dbReference>
<proteinExistence type="predicted"/>
<evidence type="ECO:0000313" key="2">
    <source>
        <dbReference type="Proteomes" id="UP001209854"/>
    </source>
</evidence>
<protein>
    <submittedName>
        <fullName evidence="1">DUF6506 family protein</fullName>
    </submittedName>
</protein>
<dbReference type="Proteomes" id="UP001209854">
    <property type="component" value="Unassembled WGS sequence"/>
</dbReference>
<dbReference type="InterPro" id="IPR045441">
    <property type="entry name" value="DUF6506"/>
</dbReference>
<reference evidence="1 2" key="1">
    <citation type="submission" date="2022-10" db="EMBL/GenBank/DDBJ databases">
        <title>High-quality genome sequences of two octocoral-associated bacteria, Endozoicomonas euniceicola EF212 and Endozoicomonas gorgoniicola PS125.</title>
        <authorList>
            <person name="Chiou Y.-J."/>
            <person name="Chen Y.-H."/>
        </authorList>
    </citation>
    <scope>NUCLEOTIDE SEQUENCE [LARGE SCALE GENOMIC DNA]</scope>
    <source>
        <strain evidence="1 2">PS125</strain>
    </source>
</reference>
<accession>A0ABT3MSW3</accession>